<gene>
    <name evidence="2" type="ORF">ERX55_04215</name>
</gene>
<comment type="caution">
    <text evidence="2">The sequence shown here is derived from an EMBL/GenBank/DDBJ whole genome shotgun (WGS) entry which is preliminary data.</text>
</comment>
<proteinExistence type="predicted"/>
<sequence>MEKILSKYVIIRARGDGMIRIMKIYPGMEIPLEHYSLSLGQMRFSGHPKYIINRKKADYQPFVILKDNEVIGVFALETGSILPVMGADADAIYLRGLSISSQYQGKGYFRQALRAIEEYCSSLNKSELYLMVNVKNDNGYYAFIKTGFVDRKRMVRQGFLNLKVLSKTIHNH</sequence>
<name>A0A4R6C0R4_9STAP</name>
<evidence type="ECO:0000259" key="1">
    <source>
        <dbReference type="PROSITE" id="PS51186"/>
    </source>
</evidence>
<dbReference type="InterPro" id="IPR016181">
    <property type="entry name" value="Acyl_CoA_acyltransferase"/>
</dbReference>
<keyword evidence="2" id="KW-0808">Transferase</keyword>
<dbReference type="SUPFAM" id="SSF55729">
    <property type="entry name" value="Acyl-CoA N-acyltransferases (Nat)"/>
    <property type="match status" value="1"/>
</dbReference>
<accession>A0A4R6C0R4</accession>
<dbReference type="Pfam" id="PF00583">
    <property type="entry name" value="Acetyltransf_1"/>
    <property type="match status" value="1"/>
</dbReference>
<dbReference type="Gene3D" id="3.40.630.30">
    <property type="match status" value="1"/>
</dbReference>
<dbReference type="AlphaFoldDB" id="A0A4R6C0R4"/>
<dbReference type="InterPro" id="IPR000182">
    <property type="entry name" value="GNAT_dom"/>
</dbReference>
<reference evidence="2 3" key="1">
    <citation type="submission" date="2019-01" db="EMBL/GenBank/DDBJ databases">
        <title>Draft genome sequences of the type strains of six Macrococcus species.</title>
        <authorList>
            <person name="Mazhar S."/>
            <person name="Altermann E."/>
            <person name="Hill C."/>
            <person name="Mcauliffe O."/>
        </authorList>
    </citation>
    <scope>NUCLEOTIDE SEQUENCE [LARGE SCALE GENOMIC DNA]</scope>
    <source>
        <strain evidence="2 3">ATCC 51825</strain>
    </source>
</reference>
<dbReference type="EMBL" id="SCWF01000003">
    <property type="protein sequence ID" value="TDM14627.1"/>
    <property type="molecule type" value="Genomic_DNA"/>
</dbReference>
<evidence type="ECO:0000313" key="3">
    <source>
        <dbReference type="Proteomes" id="UP000294843"/>
    </source>
</evidence>
<dbReference type="CDD" id="cd04301">
    <property type="entry name" value="NAT_SF"/>
    <property type="match status" value="1"/>
</dbReference>
<dbReference type="PROSITE" id="PS51186">
    <property type="entry name" value="GNAT"/>
    <property type="match status" value="1"/>
</dbReference>
<organism evidence="2 3">
    <name type="scientific">Macrococcus bovicus</name>
    <dbReference type="NCBI Taxonomy" id="69968"/>
    <lineage>
        <taxon>Bacteria</taxon>
        <taxon>Bacillati</taxon>
        <taxon>Bacillota</taxon>
        <taxon>Bacilli</taxon>
        <taxon>Bacillales</taxon>
        <taxon>Staphylococcaceae</taxon>
        <taxon>Macrococcus</taxon>
    </lineage>
</organism>
<protein>
    <submittedName>
        <fullName evidence="2">GNAT family N-acetyltransferase</fullName>
    </submittedName>
</protein>
<keyword evidence="3" id="KW-1185">Reference proteome</keyword>
<evidence type="ECO:0000313" key="2">
    <source>
        <dbReference type="EMBL" id="TDM14627.1"/>
    </source>
</evidence>
<dbReference type="OrthoDB" id="66776at2"/>
<feature type="domain" description="N-acetyltransferase" evidence="1">
    <location>
        <begin position="19"/>
        <end position="170"/>
    </location>
</feature>
<dbReference type="GO" id="GO:0016747">
    <property type="term" value="F:acyltransferase activity, transferring groups other than amino-acyl groups"/>
    <property type="evidence" value="ECO:0007669"/>
    <property type="project" value="InterPro"/>
</dbReference>
<dbReference type="Proteomes" id="UP000294843">
    <property type="component" value="Unassembled WGS sequence"/>
</dbReference>